<feature type="transmembrane region" description="Helical" evidence="6">
    <location>
        <begin position="73"/>
        <end position="92"/>
    </location>
</feature>
<dbReference type="PANTHER" id="PTHR43701:SF2">
    <property type="entry name" value="MEMBRANE TRANSPORTER PROTEIN YJNA-RELATED"/>
    <property type="match status" value="1"/>
</dbReference>
<keyword evidence="3 6" id="KW-0812">Transmembrane</keyword>
<dbReference type="HOGENOM" id="CLU_045498_1_0_6"/>
<feature type="transmembrane region" description="Helical" evidence="6">
    <location>
        <begin position="243"/>
        <end position="261"/>
    </location>
</feature>
<keyword evidence="8" id="KW-1185">Reference proteome</keyword>
<evidence type="ECO:0000256" key="1">
    <source>
        <dbReference type="ARBA" id="ARBA00004141"/>
    </source>
</evidence>
<sequence>MIDLILYIASGAAVGLAIGLTGVGGGSLMTPLLILFGFPYNVAIGTDLLYAAITKAGGVVSHQKQKTIQWRTVRMLALGSVPASVITALFLSQVFNDSTEYEGILTRSLGVMLVLTATVILLNGRLRQTVKITPESSNGFFARHNDAVIFLVGIFLGIFVTLSSVGAGAFCAAVLMVLYPHMPALKIVGTDIAHAVPLTLVAGLGHMIWLGNVDFMLLGCLLIGSLPAIHLGTRLARRIPSNILQTAIATLLLGMGIKFAVF</sequence>
<comment type="subcellular location">
    <subcellularLocation>
        <location evidence="6">Cell membrane</location>
        <topology evidence="6">Multi-pass membrane protein</topology>
    </subcellularLocation>
    <subcellularLocation>
        <location evidence="1">Membrane</location>
        <topology evidence="1">Multi-pass membrane protein</topology>
    </subcellularLocation>
</comment>
<keyword evidence="4 6" id="KW-1133">Transmembrane helix</keyword>
<gene>
    <name evidence="7" type="ORF">GB2207_01587</name>
</gene>
<keyword evidence="5 6" id="KW-0472">Membrane</keyword>
<keyword evidence="6" id="KW-1003">Cell membrane</keyword>
<dbReference type="InterPro" id="IPR002781">
    <property type="entry name" value="TM_pro_TauE-like"/>
</dbReference>
<dbReference type="EMBL" id="AAPI01000002">
    <property type="protein sequence ID" value="EAS47455.1"/>
    <property type="molecule type" value="Genomic_DNA"/>
</dbReference>
<organism evidence="7 8">
    <name type="scientific">gamma proteobacterium HTCC2207</name>
    <dbReference type="NCBI Taxonomy" id="314287"/>
    <lineage>
        <taxon>Bacteria</taxon>
        <taxon>Pseudomonadati</taxon>
        <taxon>Pseudomonadota</taxon>
        <taxon>Gammaproteobacteria</taxon>
        <taxon>Cellvibrionales</taxon>
        <taxon>Porticoccaceae</taxon>
        <taxon>SAR92 clade</taxon>
    </lineage>
</organism>
<evidence type="ECO:0000313" key="7">
    <source>
        <dbReference type="EMBL" id="EAS47455.1"/>
    </source>
</evidence>
<dbReference type="InterPro" id="IPR051598">
    <property type="entry name" value="TSUP/Inactive_protease-like"/>
</dbReference>
<comment type="caution">
    <text evidence="7">The sequence shown here is derived from an EMBL/GenBank/DDBJ whole genome shotgun (WGS) entry which is preliminary data.</text>
</comment>
<evidence type="ECO:0000313" key="8">
    <source>
        <dbReference type="Proteomes" id="UP000005555"/>
    </source>
</evidence>
<name>Q1YTN2_9GAMM</name>
<proteinExistence type="inferred from homology"/>
<feature type="transmembrane region" description="Helical" evidence="6">
    <location>
        <begin position="29"/>
        <end position="53"/>
    </location>
</feature>
<accession>Q1YTN2</accession>
<feature type="transmembrane region" description="Helical" evidence="6">
    <location>
        <begin position="147"/>
        <end position="179"/>
    </location>
</feature>
<evidence type="ECO:0000256" key="6">
    <source>
        <dbReference type="RuleBase" id="RU363041"/>
    </source>
</evidence>
<dbReference type="PANTHER" id="PTHR43701">
    <property type="entry name" value="MEMBRANE TRANSPORTER PROTEIN MJ0441-RELATED"/>
    <property type="match status" value="1"/>
</dbReference>
<comment type="similarity">
    <text evidence="2 6">Belongs to the 4-toluene sulfonate uptake permease (TSUP) (TC 2.A.102) family.</text>
</comment>
<evidence type="ECO:0000256" key="2">
    <source>
        <dbReference type="ARBA" id="ARBA00009142"/>
    </source>
</evidence>
<dbReference type="GO" id="GO:0005886">
    <property type="term" value="C:plasma membrane"/>
    <property type="evidence" value="ECO:0007669"/>
    <property type="project" value="UniProtKB-SubCell"/>
</dbReference>
<dbReference type="Proteomes" id="UP000005555">
    <property type="component" value="Unassembled WGS sequence"/>
</dbReference>
<reference evidence="7 8" key="1">
    <citation type="submission" date="2006-03" db="EMBL/GenBank/DDBJ databases">
        <authorList>
            <person name="Giovannoni S.J."/>
            <person name="Cho J.-C."/>
            <person name="Ferriera S."/>
            <person name="Johnson J."/>
            <person name="Kravitz S."/>
            <person name="Halpern A."/>
            <person name="Remington K."/>
            <person name="Beeson K."/>
            <person name="Tran B."/>
            <person name="Rogers Y.-H."/>
            <person name="Friedman R."/>
            <person name="Venter J.C."/>
        </authorList>
    </citation>
    <scope>NUCLEOTIDE SEQUENCE [LARGE SCALE GENOMIC DNA]</scope>
    <source>
        <strain evidence="7 8">HTCC2207</strain>
    </source>
</reference>
<evidence type="ECO:0000256" key="4">
    <source>
        <dbReference type="ARBA" id="ARBA00022989"/>
    </source>
</evidence>
<protein>
    <recommendedName>
        <fullName evidence="6">Probable membrane transporter protein</fullName>
    </recommendedName>
</protein>
<dbReference type="eggNOG" id="COG0730">
    <property type="taxonomic scope" value="Bacteria"/>
</dbReference>
<dbReference type="Pfam" id="PF01925">
    <property type="entry name" value="TauE"/>
    <property type="match status" value="1"/>
</dbReference>
<feature type="transmembrane region" description="Helical" evidence="6">
    <location>
        <begin position="207"/>
        <end position="231"/>
    </location>
</feature>
<feature type="transmembrane region" description="Helical" evidence="6">
    <location>
        <begin position="104"/>
        <end position="126"/>
    </location>
</feature>
<evidence type="ECO:0000256" key="3">
    <source>
        <dbReference type="ARBA" id="ARBA00022692"/>
    </source>
</evidence>
<dbReference type="AlphaFoldDB" id="Q1YTN2"/>
<evidence type="ECO:0000256" key="5">
    <source>
        <dbReference type="ARBA" id="ARBA00023136"/>
    </source>
</evidence>